<evidence type="ECO:0000313" key="6">
    <source>
        <dbReference type="EMBL" id="MBK0397859.1"/>
    </source>
</evidence>
<dbReference type="PANTHER" id="PTHR30419:SF8">
    <property type="entry name" value="NITROGEN ASSIMILATION TRANSCRIPTIONAL ACTIVATOR-RELATED"/>
    <property type="match status" value="1"/>
</dbReference>
<dbReference type="InterPro" id="IPR050950">
    <property type="entry name" value="HTH-type_LysR_regulators"/>
</dbReference>
<dbReference type="RefSeq" id="WP_200606099.1">
    <property type="nucleotide sequence ID" value="NZ_JAEHHL010000001.1"/>
</dbReference>
<dbReference type="Gene3D" id="3.40.190.10">
    <property type="entry name" value="Periplasmic binding protein-like II"/>
    <property type="match status" value="2"/>
</dbReference>
<proteinExistence type="inferred from homology"/>
<dbReference type="AlphaFoldDB" id="A0A8J7M450"/>
<gene>
    <name evidence="6" type="ORF">H0I76_01535</name>
</gene>
<sequence>MAGPGKLHDAAKLARNLDWNLLRTFIVIAEASSLTDAAERLHLAQPSVSNALKRLEERLGKRLLDRSPGRYGLTETGRRLYDEAVEVQGAITRIATAIRDVGDEVSGHVRIAMASHVVCPLFDDALRDFHHAHPRATLSIEIQRSRDALAALVGRRASLTVCLVHKRSPKLEYRRLYREFFGLFCGPMHPLFGREALSIEHLAGHRSVSFVTDQMDDALRPVALLRAAAGLDQRIVGTSANLEEVRRMILAGLGIGSLPIHVARPDVEAGRLWRLPPYDDPPAIDVHVVWNPASRMNRAEAAFRDRLVAGIEAAPIGERTYR</sequence>
<dbReference type="PANTHER" id="PTHR30419">
    <property type="entry name" value="HTH-TYPE TRANSCRIPTIONAL REGULATOR YBHD"/>
    <property type="match status" value="1"/>
</dbReference>
<feature type="domain" description="HTH lysR-type" evidence="5">
    <location>
        <begin position="17"/>
        <end position="74"/>
    </location>
</feature>
<keyword evidence="2" id="KW-0805">Transcription regulation</keyword>
<protein>
    <submittedName>
        <fullName evidence="6">LysR family transcriptional regulator</fullName>
    </submittedName>
</protein>
<dbReference type="SUPFAM" id="SSF53850">
    <property type="entry name" value="Periplasmic binding protein-like II"/>
    <property type="match status" value="1"/>
</dbReference>
<dbReference type="InterPro" id="IPR036390">
    <property type="entry name" value="WH_DNA-bd_sf"/>
</dbReference>
<reference evidence="6" key="1">
    <citation type="submission" date="2020-12" db="EMBL/GenBank/DDBJ databases">
        <title>Bacterial taxonomy.</title>
        <authorList>
            <person name="Pan X."/>
        </authorList>
    </citation>
    <scope>NUCLEOTIDE SEQUENCE</scope>
    <source>
        <strain evidence="6">M0105</strain>
    </source>
</reference>
<dbReference type="Gene3D" id="1.10.10.10">
    <property type="entry name" value="Winged helix-like DNA-binding domain superfamily/Winged helix DNA-binding domain"/>
    <property type="match status" value="1"/>
</dbReference>
<comment type="caution">
    <text evidence="6">The sequence shown here is derived from an EMBL/GenBank/DDBJ whole genome shotgun (WGS) entry which is preliminary data.</text>
</comment>
<organism evidence="6 7">
    <name type="scientific">Thermohalobaculum xanthum</name>
    <dbReference type="NCBI Taxonomy" id="2753746"/>
    <lineage>
        <taxon>Bacteria</taxon>
        <taxon>Pseudomonadati</taxon>
        <taxon>Pseudomonadota</taxon>
        <taxon>Alphaproteobacteria</taxon>
        <taxon>Rhodobacterales</taxon>
        <taxon>Paracoccaceae</taxon>
        <taxon>Thermohalobaculum</taxon>
    </lineage>
</organism>
<dbReference type="InterPro" id="IPR000847">
    <property type="entry name" value="LysR_HTH_N"/>
</dbReference>
<dbReference type="CDD" id="cd05466">
    <property type="entry name" value="PBP2_LTTR_substrate"/>
    <property type="match status" value="1"/>
</dbReference>
<evidence type="ECO:0000256" key="4">
    <source>
        <dbReference type="ARBA" id="ARBA00023163"/>
    </source>
</evidence>
<comment type="similarity">
    <text evidence="1">Belongs to the LysR transcriptional regulatory family.</text>
</comment>
<evidence type="ECO:0000256" key="3">
    <source>
        <dbReference type="ARBA" id="ARBA00023125"/>
    </source>
</evidence>
<keyword evidence="4" id="KW-0804">Transcription</keyword>
<dbReference type="PRINTS" id="PR00039">
    <property type="entry name" value="HTHLYSR"/>
</dbReference>
<keyword evidence="7" id="KW-1185">Reference proteome</keyword>
<dbReference type="PROSITE" id="PS50931">
    <property type="entry name" value="HTH_LYSR"/>
    <property type="match status" value="1"/>
</dbReference>
<dbReference type="GO" id="GO:0005829">
    <property type="term" value="C:cytosol"/>
    <property type="evidence" value="ECO:0007669"/>
    <property type="project" value="TreeGrafter"/>
</dbReference>
<dbReference type="Pfam" id="PF03466">
    <property type="entry name" value="LysR_substrate"/>
    <property type="match status" value="1"/>
</dbReference>
<dbReference type="FunFam" id="1.10.10.10:FF:000001">
    <property type="entry name" value="LysR family transcriptional regulator"/>
    <property type="match status" value="1"/>
</dbReference>
<evidence type="ECO:0000259" key="5">
    <source>
        <dbReference type="PROSITE" id="PS50931"/>
    </source>
</evidence>
<dbReference type="Proteomes" id="UP000655420">
    <property type="component" value="Unassembled WGS sequence"/>
</dbReference>
<dbReference type="GO" id="GO:0003700">
    <property type="term" value="F:DNA-binding transcription factor activity"/>
    <property type="evidence" value="ECO:0007669"/>
    <property type="project" value="InterPro"/>
</dbReference>
<name>A0A8J7M450_9RHOB</name>
<keyword evidence="3" id="KW-0238">DNA-binding</keyword>
<evidence type="ECO:0000256" key="2">
    <source>
        <dbReference type="ARBA" id="ARBA00023015"/>
    </source>
</evidence>
<dbReference type="SUPFAM" id="SSF46785">
    <property type="entry name" value="Winged helix' DNA-binding domain"/>
    <property type="match status" value="1"/>
</dbReference>
<evidence type="ECO:0000256" key="1">
    <source>
        <dbReference type="ARBA" id="ARBA00009437"/>
    </source>
</evidence>
<dbReference type="EMBL" id="JAEHHL010000001">
    <property type="protein sequence ID" value="MBK0397859.1"/>
    <property type="molecule type" value="Genomic_DNA"/>
</dbReference>
<dbReference type="InterPro" id="IPR036388">
    <property type="entry name" value="WH-like_DNA-bd_sf"/>
</dbReference>
<dbReference type="Pfam" id="PF00126">
    <property type="entry name" value="HTH_1"/>
    <property type="match status" value="1"/>
</dbReference>
<dbReference type="InterPro" id="IPR005119">
    <property type="entry name" value="LysR_subst-bd"/>
</dbReference>
<evidence type="ECO:0000313" key="7">
    <source>
        <dbReference type="Proteomes" id="UP000655420"/>
    </source>
</evidence>
<dbReference type="GO" id="GO:0003677">
    <property type="term" value="F:DNA binding"/>
    <property type="evidence" value="ECO:0007669"/>
    <property type="project" value="UniProtKB-KW"/>
</dbReference>
<accession>A0A8J7M450</accession>